<comment type="caution">
    <text evidence="21">The sequence shown here is derived from an EMBL/GenBank/DDBJ whole genome shotgun (WGS) entry which is preliminary data.</text>
</comment>
<keyword evidence="12 19" id="KW-0560">Oxidoreductase</keyword>
<keyword evidence="13 19" id="KW-0408">Iron</keyword>
<comment type="cofactor">
    <cofactor evidence="1 19">
        <name>FAD</name>
        <dbReference type="ChEBI" id="CHEBI:57692"/>
    </cofactor>
</comment>
<evidence type="ECO:0000256" key="13">
    <source>
        <dbReference type="ARBA" id="ARBA00023004"/>
    </source>
</evidence>
<evidence type="ECO:0000313" key="21">
    <source>
        <dbReference type="EMBL" id="ORX99684.1"/>
    </source>
</evidence>
<dbReference type="AlphaFoldDB" id="A0A1Y1YQ37"/>
<dbReference type="Pfam" id="PF05187">
    <property type="entry name" value="Fer4_ETF_QO"/>
    <property type="match status" value="1"/>
</dbReference>
<evidence type="ECO:0000256" key="5">
    <source>
        <dbReference type="ARBA" id="ARBA00022448"/>
    </source>
</evidence>
<evidence type="ECO:0000256" key="2">
    <source>
        <dbReference type="ARBA" id="ARBA00002819"/>
    </source>
</evidence>
<keyword evidence="11 19" id="KW-0249">Electron transport</keyword>
<accession>A0A1Y1YQ37</accession>
<keyword evidence="22" id="KW-1185">Reference proteome</keyword>
<dbReference type="InterPro" id="IPR007859">
    <property type="entry name" value="ETF-QO/FixX_C"/>
</dbReference>
<dbReference type="GO" id="GO:0051539">
    <property type="term" value="F:4 iron, 4 sulfur cluster binding"/>
    <property type="evidence" value="ECO:0007669"/>
    <property type="project" value="UniProtKB-UniRule"/>
</dbReference>
<evidence type="ECO:0000256" key="12">
    <source>
        <dbReference type="ARBA" id="ARBA00023002"/>
    </source>
</evidence>
<dbReference type="GO" id="GO:0004174">
    <property type="term" value="F:electron-transferring-flavoprotein dehydrogenase activity"/>
    <property type="evidence" value="ECO:0007669"/>
    <property type="project" value="UniProtKB-UniRule"/>
</dbReference>
<evidence type="ECO:0000256" key="8">
    <source>
        <dbReference type="ARBA" id="ARBA00022792"/>
    </source>
</evidence>
<protein>
    <recommendedName>
        <fullName evidence="19">Electron transfer flavoprotein-ubiquinone oxidoreductase</fullName>
        <shortName evidence="19">ETF-QO</shortName>
        <ecNumber evidence="19">1.5.5.1</ecNumber>
    </recommendedName>
</protein>
<proteinExistence type="inferred from homology"/>
<keyword evidence="7 19" id="KW-0479">Metal-binding</keyword>
<comment type="function">
    <text evidence="2 19">Accepts electrons from ETF and reduces ubiquinone.</text>
</comment>
<dbReference type="FunFam" id="3.30.70.20:FF:000015">
    <property type="entry name" value="Electron transfer flavoprotein-ubiquinone oxidoreductase"/>
    <property type="match status" value="1"/>
</dbReference>
<dbReference type="InterPro" id="IPR036188">
    <property type="entry name" value="FAD/NAD-bd_sf"/>
</dbReference>
<dbReference type="Gene3D" id="3.30.70.20">
    <property type="match status" value="1"/>
</dbReference>
<evidence type="ECO:0000256" key="16">
    <source>
        <dbReference type="ARBA" id="ARBA00023128"/>
    </source>
</evidence>
<name>A0A1Y1YQ37_9PLEO</name>
<dbReference type="GO" id="GO:0005743">
    <property type="term" value="C:mitochondrial inner membrane"/>
    <property type="evidence" value="ECO:0007669"/>
    <property type="project" value="UniProtKB-SubCell"/>
</dbReference>
<dbReference type="Pfam" id="PF13450">
    <property type="entry name" value="NAD_binding_8"/>
    <property type="match status" value="1"/>
</dbReference>
<evidence type="ECO:0000256" key="18">
    <source>
        <dbReference type="ARBA" id="ARBA00052682"/>
    </source>
</evidence>
<evidence type="ECO:0000256" key="3">
    <source>
        <dbReference type="ARBA" id="ARBA00004273"/>
    </source>
</evidence>
<dbReference type="InterPro" id="IPR017896">
    <property type="entry name" value="4Fe4S_Fe-S-bd"/>
</dbReference>
<keyword evidence="8" id="KW-0999">Mitochondrion inner membrane</keyword>
<dbReference type="Pfam" id="PF21162">
    <property type="entry name" value="ETFQO_UQ-bd"/>
    <property type="match status" value="1"/>
</dbReference>
<keyword evidence="17" id="KW-0472">Membrane</keyword>
<evidence type="ECO:0000313" key="22">
    <source>
        <dbReference type="Proteomes" id="UP000193144"/>
    </source>
</evidence>
<evidence type="ECO:0000256" key="14">
    <source>
        <dbReference type="ARBA" id="ARBA00023014"/>
    </source>
</evidence>
<sequence length="627" mass="69825">MLLPASITRRALRSAPQSIRAAARPAAWASPRSRSVWDSHRPAWRVAEQRRPLSNTVRTRFADVEGKFDPRSLDRESDEVDVCIVGGGPAGLSAAIRLKQLANEAGNDDFRVLLLEKAGELGDHIVSGNVMEPSAINELIPDWLSEDNPNRFENATPAKEDKMRFLFKNSSIPLPKPPQMNNHGNYIISLNQFVKWLGERAEEVGVEIYPGFAASELLYNHEGVVKGVATNNLGISREGKAKDSFERGMEFHARVTLLAEGCHGSLTKQVVKKYDLRRESQHQTYGLGIKEVWEVQPEKFQSGLVVHSMGYPLPTDTYGGGWMYHFGDNMVSIGLVVGLDYPNPWLAPYGEFQKMKHHPLYKDVLEGGKCISYAARTLNEGGFQSIPKCAFPGGALIGDTAGFLNVPKIKGTHSAMKSGMLAAEATMDALAANVDKGTIFLYDYEDKLRSSSIWKELKQVRNMRPSFHTPLGLFGGIIYSGLEAYVLRGKEPWTFKHGKADYASTKHADQCKKIEYPKPDGKISFDILTSVSRSGTNHEEDQPVHLQVKDWDKHAALEWPKYKGVENRFCPAGVYEYVEDDSKDLGVRFQINAQNCVHCKTCDIKVPDQDINWTTPQGGEGPKYVLT</sequence>
<dbReference type="SUPFAM" id="SSF54862">
    <property type="entry name" value="4Fe-4S ferredoxins"/>
    <property type="match status" value="1"/>
</dbReference>
<evidence type="ECO:0000256" key="9">
    <source>
        <dbReference type="ARBA" id="ARBA00022827"/>
    </source>
</evidence>
<dbReference type="Gene3D" id="3.50.50.60">
    <property type="entry name" value="FAD/NAD(P)-binding domain"/>
    <property type="match status" value="1"/>
</dbReference>
<dbReference type="PROSITE" id="PS51379">
    <property type="entry name" value="4FE4S_FER_2"/>
    <property type="match status" value="1"/>
</dbReference>
<gene>
    <name evidence="21" type="ORF">BCR34DRAFT_628150</name>
</gene>
<keyword evidence="16" id="KW-0496">Mitochondrion</keyword>
<keyword evidence="14 19" id="KW-0411">Iron-sulfur</keyword>
<dbReference type="Gene3D" id="3.30.9.90">
    <property type="match status" value="1"/>
</dbReference>
<dbReference type="SUPFAM" id="SSF51905">
    <property type="entry name" value="FAD/NAD(P)-binding domain"/>
    <property type="match status" value="1"/>
</dbReference>
<keyword evidence="9 19" id="KW-0274">FAD</keyword>
<feature type="domain" description="4Fe-4S ferredoxin-type" evidence="20">
    <location>
        <begin position="587"/>
        <end position="616"/>
    </location>
</feature>
<dbReference type="SUPFAM" id="SSF54373">
    <property type="entry name" value="FAD-linked reductases, C-terminal domain"/>
    <property type="match status" value="1"/>
</dbReference>
<comment type="similarity">
    <text evidence="4">Belongs to the ETF-QO/FixC family.</text>
</comment>
<dbReference type="Proteomes" id="UP000193144">
    <property type="component" value="Unassembled WGS sequence"/>
</dbReference>
<organism evidence="21 22">
    <name type="scientific">Clohesyomyces aquaticus</name>
    <dbReference type="NCBI Taxonomy" id="1231657"/>
    <lineage>
        <taxon>Eukaryota</taxon>
        <taxon>Fungi</taxon>
        <taxon>Dikarya</taxon>
        <taxon>Ascomycota</taxon>
        <taxon>Pezizomycotina</taxon>
        <taxon>Dothideomycetes</taxon>
        <taxon>Pleosporomycetidae</taxon>
        <taxon>Pleosporales</taxon>
        <taxon>Lindgomycetaceae</taxon>
        <taxon>Clohesyomyces</taxon>
    </lineage>
</organism>
<evidence type="ECO:0000256" key="7">
    <source>
        <dbReference type="ARBA" id="ARBA00022723"/>
    </source>
</evidence>
<keyword evidence="6 19" id="KW-0285">Flavoprotein</keyword>
<dbReference type="InterPro" id="IPR040156">
    <property type="entry name" value="ETF-QO"/>
</dbReference>
<dbReference type="PANTHER" id="PTHR10617">
    <property type="entry name" value="ELECTRON TRANSFER FLAVOPROTEIN-UBIQUINONE OXIDOREDUCTASE"/>
    <property type="match status" value="1"/>
</dbReference>
<keyword evidence="5 19" id="KW-0813">Transport</keyword>
<dbReference type="EMBL" id="MCFA01000194">
    <property type="protein sequence ID" value="ORX99684.1"/>
    <property type="molecule type" value="Genomic_DNA"/>
</dbReference>
<evidence type="ECO:0000256" key="6">
    <source>
        <dbReference type="ARBA" id="ARBA00022630"/>
    </source>
</evidence>
<keyword evidence="15 19" id="KW-0830">Ubiquinone</keyword>
<evidence type="ECO:0000259" key="20">
    <source>
        <dbReference type="PROSITE" id="PS51379"/>
    </source>
</evidence>
<evidence type="ECO:0000256" key="19">
    <source>
        <dbReference type="RuleBase" id="RU366068"/>
    </source>
</evidence>
<dbReference type="GO" id="GO:0046872">
    <property type="term" value="F:metal ion binding"/>
    <property type="evidence" value="ECO:0007669"/>
    <property type="project" value="UniProtKB-KW"/>
</dbReference>
<reference evidence="21 22" key="1">
    <citation type="submission" date="2016-07" db="EMBL/GenBank/DDBJ databases">
        <title>Pervasive Adenine N6-methylation of Active Genes in Fungi.</title>
        <authorList>
            <consortium name="DOE Joint Genome Institute"/>
            <person name="Mondo S.J."/>
            <person name="Dannebaum R.O."/>
            <person name="Kuo R.C."/>
            <person name="Labutti K."/>
            <person name="Haridas S."/>
            <person name="Kuo A."/>
            <person name="Salamov A."/>
            <person name="Ahrendt S.R."/>
            <person name="Lipzen A."/>
            <person name="Sullivan W."/>
            <person name="Andreopoulos W.B."/>
            <person name="Clum A."/>
            <person name="Lindquist E."/>
            <person name="Daum C."/>
            <person name="Ramamoorthy G.K."/>
            <person name="Gryganskyi A."/>
            <person name="Culley D."/>
            <person name="Magnuson J.K."/>
            <person name="James T.Y."/>
            <person name="O'Malley M.A."/>
            <person name="Stajich J.E."/>
            <person name="Spatafora J.W."/>
            <person name="Visel A."/>
            <person name="Grigoriev I.V."/>
        </authorList>
    </citation>
    <scope>NUCLEOTIDE SEQUENCE [LARGE SCALE GENOMIC DNA]</scope>
    <source>
        <strain evidence="21 22">CBS 115471</strain>
    </source>
</reference>
<evidence type="ECO:0000256" key="1">
    <source>
        <dbReference type="ARBA" id="ARBA00001974"/>
    </source>
</evidence>
<dbReference type="EC" id="1.5.5.1" evidence="19"/>
<comment type="catalytic activity">
    <reaction evidence="18 19">
        <text>a ubiquinone + reduced [electron-transfer flavoprotein] = a ubiquinol + oxidized [electron-transfer flavoprotein] + H(+)</text>
        <dbReference type="Rhea" id="RHEA:24052"/>
        <dbReference type="Rhea" id="RHEA-COMP:9565"/>
        <dbReference type="Rhea" id="RHEA-COMP:9566"/>
        <dbReference type="Rhea" id="RHEA-COMP:10685"/>
        <dbReference type="Rhea" id="RHEA-COMP:10686"/>
        <dbReference type="ChEBI" id="CHEBI:15378"/>
        <dbReference type="ChEBI" id="CHEBI:16389"/>
        <dbReference type="ChEBI" id="CHEBI:17976"/>
        <dbReference type="ChEBI" id="CHEBI:57692"/>
        <dbReference type="ChEBI" id="CHEBI:58307"/>
        <dbReference type="EC" id="1.5.5.1"/>
    </reaction>
</comment>
<dbReference type="STRING" id="1231657.A0A1Y1YQ37"/>
<dbReference type="OrthoDB" id="437331at2759"/>
<comment type="cofactor">
    <cofactor evidence="19">
        <name>[4Fe-4S] cluster</name>
        <dbReference type="ChEBI" id="CHEBI:49883"/>
    </cofactor>
    <text evidence="19">Binds 1 [4Fe-4S] cluster.</text>
</comment>
<keyword evidence="10" id="KW-0809">Transit peptide</keyword>
<evidence type="ECO:0000256" key="15">
    <source>
        <dbReference type="ARBA" id="ARBA00023075"/>
    </source>
</evidence>
<dbReference type="InterPro" id="IPR049398">
    <property type="entry name" value="ETF-QO/FixC_UQ-bd"/>
</dbReference>
<evidence type="ECO:0000256" key="11">
    <source>
        <dbReference type="ARBA" id="ARBA00022982"/>
    </source>
</evidence>
<comment type="subcellular location">
    <subcellularLocation>
        <location evidence="3">Mitochondrion inner membrane</location>
    </subcellularLocation>
</comment>
<evidence type="ECO:0000256" key="4">
    <source>
        <dbReference type="ARBA" id="ARBA00006796"/>
    </source>
</evidence>
<dbReference type="PANTHER" id="PTHR10617:SF107">
    <property type="entry name" value="ELECTRON TRANSFER FLAVOPROTEIN-UBIQUINONE OXIDOREDUCTASE, MITOCHONDRIAL"/>
    <property type="match status" value="1"/>
</dbReference>
<evidence type="ECO:0000256" key="10">
    <source>
        <dbReference type="ARBA" id="ARBA00022946"/>
    </source>
</evidence>
<evidence type="ECO:0000256" key="17">
    <source>
        <dbReference type="ARBA" id="ARBA00023136"/>
    </source>
</evidence>